<organism evidence="1 2">
    <name type="scientific">Nitrososphaera gargensis (strain Ga9.2)</name>
    <dbReference type="NCBI Taxonomy" id="1237085"/>
    <lineage>
        <taxon>Archaea</taxon>
        <taxon>Nitrososphaerota</taxon>
        <taxon>Nitrososphaeria</taxon>
        <taxon>Nitrososphaerales</taxon>
        <taxon>Nitrososphaeraceae</taxon>
        <taxon>Nitrososphaera</taxon>
    </lineage>
</organism>
<dbReference type="Proteomes" id="UP000008037">
    <property type="component" value="Chromosome"/>
</dbReference>
<dbReference type="InParanoid" id="K0ICN9"/>
<dbReference type="HOGENOM" id="CLU_2091194_0_0_2"/>
<evidence type="ECO:0000313" key="2">
    <source>
        <dbReference type="Proteomes" id="UP000008037"/>
    </source>
</evidence>
<protein>
    <submittedName>
        <fullName evidence="1">Uncharacterized protein</fullName>
    </submittedName>
</protein>
<dbReference type="KEGG" id="nga:Ngar_c04540"/>
<dbReference type="EMBL" id="CP002408">
    <property type="protein sequence ID" value="AFU57400.1"/>
    <property type="molecule type" value="Genomic_DNA"/>
</dbReference>
<name>K0ICN9_NITGG</name>
<dbReference type="AlphaFoldDB" id="K0ICN9"/>
<dbReference type="RefSeq" id="WP_015017946.1">
    <property type="nucleotide sequence ID" value="NC_018719.1"/>
</dbReference>
<keyword evidence="2" id="KW-1185">Reference proteome</keyword>
<sequence>MAVIGTFIIDFQTTEFEPDGKIAVDLLSGWQKTIQLENAFALDPPVQSAGWSFAKMFLAGQFVEKIYTAYAYDINASKGKKFEDKFIAWLQKELKNRGCGAQIKMAPEMKSF</sequence>
<dbReference type="STRING" id="1237085.Ngar_c04540"/>
<gene>
    <name evidence="1" type="ordered locus">Ngar_c04540</name>
</gene>
<dbReference type="OrthoDB" id="6527at2157"/>
<reference evidence="1 2" key="1">
    <citation type="journal article" date="2012" name="Environ. Microbiol.">
        <title>The genome of the ammonia-oxidizing Candidatus Nitrososphaera gargensis: insights into metabolic versatility and environmental adaptations.</title>
        <authorList>
            <person name="Spang A."/>
            <person name="Poehlein A."/>
            <person name="Offre P."/>
            <person name="Zumbragel S."/>
            <person name="Haider S."/>
            <person name="Rychlik N."/>
            <person name="Nowka B."/>
            <person name="Schmeisser C."/>
            <person name="Lebedeva E.V."/>
            <person name="Rattei T."/>
            <person name="Bohm C."/>
            <person name="Schmid M."/>
            <person name="Galushko A."/>
            <person name="Hatzenpichler R."/>
            <person name="Weinmaier T."/>
            <person name="Daniel R."/>
            <person name="Schleper C."/>
            <person name="Spieck E."/>
            <person name="Streit W."/>
            <person name="Wagner M."/>
        </authorList>
    </citation>
    <scope>NUCLEOTIDE SEQUENCE [LARGE SCALE GENOMIC DNA]</scope>
    <source>
        <strain evidence="2">Ga9.2</strain>
    </source>
</reference>
<evidence type="ECO:0000313" key="1">
    <source>
        <dbReference type="EMBL" id="AFU57400.1"/>
    </source>
</evidence>
<proteinExistence type="predicted"/>
<dbReference type="BioCyc" id="CNIT1237085:G1324-453-MONOMER"/>
<dbReference type="GeneID" id="13796629"/>
<accession>K0ICN9</accession>